<sequence length="101" mass="11533">MIKIVKKIGGNVEESQLIDETLIDQRFMGRGGLTRVEKAKIGPIQFQISPPKTDLENHVIISDYAQMDRDLKEERAYTLDTCKQIKKSWLQCSLNSKVHSS</sequence>
<dbReference type="PANTHER" id="PTHR11353">
    <property type="entry name" value="CHAPERONIN"/>
    <property type="match status" value="1"/>
</dbReference>
<dbReference type="InterPro" id="IPR002423">
    <property type="entry name" value="Cpn60/GroEL/TCP-1"/>
</dbReference>
<proteinExistence type="predicted"/>
<keyword evidence="3" id="KW-0143">Chaperone</keyword>
<evidence type="ECO:0000256" key="1">
    <source>
        <dbReference type="ARBA" id="ARBA00022741"/>
    </source>
</evidence>
<dbReference type="Pfam" id="PF00118">
    <property type="entry name" value="Cpn60_TCP1"/>
    <property type="match status" value="1"/>
</dbReference>
<dbReference type="Gene3D" id="3.50.7.10">
    <property type="entry name" value="GroEL"/>
    <property type="match status" value="1"/>
</dbReference>
<dbReference type="InterPro" id="IPR017998">
    <property type="entry name" value="Chaperone_TCP-1"/>
</dbReference>
<dbReference type="InterPro" id="IPR027410">
    <property type="entry name" value="TCP-1-like_intermed_sf"/>
</dbReference>
<dbReference type="InterPro" id="IPR027409">
    <property type="entry name" value="GroEL-like_apical_dom_sf"/>
</dbReference>
<name>A0AA39IDS1_9BILA</name>
<dbReference type="Gene3D" id="3.30.260.10">
    <property type="entry name" value="TCP-1-like chaperonin intermediate domain"/>
    <property type="match status" value="1"/>
</dbReference>
<evidence type="ECO:0000256" key="3">
    <source>
        <dbReference type="ARBA" id="ARBA00023186"/>
    </source>
</evidence>
<dbReference type="SUPFAM" id="SSF52029">
    <property type="entry name" value="GroEL apical domain-like"/>
    <property type="match status" value="1"/>
</dbReference>
<dbReference type="GO" id="GO:0140662">
    <property type="term" value="F:ATP-dependent protein folding chaperone"/>
    <property type="evidence" value="ECO:0007669"/>
    <property type="project" value="InterPro"/>
</dbReference>
<dbReference type="EMBL" id="JAUCMV010000001">
    <property type="protein sequence ID" value="KAK0422498.1"/>
    <property type="molecule type" value="Genomic_DNA"/>
</dbReference>
<keyword evidence="2" id="KW-0067">ATP-binding</keyword>
<evidence type="ECO:0000313" key="5">
    <source>
        <dbReference type="Proteomes" id="UP001175271"/>
    </source>
</evidence>
<keyword evidence="5" id="KW-1185">Reference proteome</keyword>
<dbReference type="Proteomes" id="UP001175271">
    <property type="component" value="Unassembled WGS sequence"/>
</dbReference>
<protein>
    <submittedName>
        <fullName evidence="4">Uncharacterized protein</fullName>
    </submittedName>
</protein>
<gene>
    <name evidence="4" type="ORF">QR680_007608</name>
</gene>
<evidence type="ECO:0000313" key="4">
    <source>
        <dbReference type="EMBL" id="KAK0422498.1"/>
    </source>
</evidence>
<dbReference type="GO" id="GO:0005524">
    <property type="term" value="F:ATP binding"/>
    <property type="evidence" value="ECO:0007669"/>
    <property type="project" value="UniProtKB-KW"/>
</dbReference>
<comment type="caution">
    <text evidence="4">The sequence shown here is derived from an EMBL/GenBank/DDBJ whole genome shotgun (WGS) entry which is preliminary data.</text>
</comment>
<keyword evidence="1" id="KW-0547">Nucleotide-binding</keyword>
<dbReference type="AlphaFoldDB" id="A0AA39IDS1"/>
<reference evidence="4" key="1">
    <citation type="submission" date="2023-06" db="EMBL/GenBank/DDBJ databases">
        <title>Genomic analysis of the entomopathogenic nematode Steinernema hermaphroditum.</title>
        <authorList>
            <person name="Schwarz E.M."/>
            <person name="Heppert J.K."/>
            <person name="Baniya A."/>
            <person name="Schwartz H.T."/>
            <person name="Tan C.-H."/>
            <person name="Antoshechkin I."/>
            <person name="Sternberg P.W."/>
            <person name="Goodrich-Blair H."/>
            <person name="Dillman A.R."/>
        </authorList>
    </citation>
    <scope>NUCLEOTIDE SEQUENCE</scope>
    <source>
        <strain evidence="4">PS9179</strain>
        <tissue evidence="4">Whole animal</tissue>
    </source>
</reference>
<accession>A0AA39IDS1</accession>
<organism evidence="4 5">
    <name type="scientific">Steinernema hermaphroditum</name>
    <dbReference type="NCBI Taxonomy" id="289476"/>
    <lineage>
        <taxon>Eukaryota</taxon>
        <taxon>Metazoa</taxon>
        <taxon>Ecdysozoa</taxon>
        <taxon>Nematoda</taxon>
        <taxon>Chromadorea</taxon>
        <taxon>Rhabditida</taxon>
        <taxon>Tylenchina</taxon>
        <taxon>Panagrolaimomorpha</taxon>
        <taxon>Strongyloidoidea</taxon>
        <taxon>Steinernematidae</taxon>
        <taxon>Steinernema</taxon>
    </lineage>
</organism>
<evidence type="ECO:0000256" key="2">
    <source>
        <dbReference type="ARBA" id="ARBA00022840"/>
    </source>
</evidence>